<evidence type="ECO:0000256" key="9">
    <source>
        <dbReference type="ARBA" id="ARBA00023015"/>
    </source>
</evidence>
<dbReference type="InterPro" id="IPR018060">
    <property type="entry name" value="HTH_AraC"/>
</dbReference>
<proteinExistence type="predicted"/>
<dbReference type="SMART" id="SM01009">
    <property type="entry name" value="AlkA_N"/>
    <property type="match status" value="1"/>
</dbReference>
<keyword evidence="12" id="KW-0804">Transcription</keyword>
<dbReference type="Gene3D" id="1.10.1670.10">
    <property type="entry name" value="Helix-hairpin-Helix base-excision DNA repair enzymes (C-terminal)"/>
    <property type="match status" value="1"/>
</dbReference>
<dbReference type="Pfam" id="PF12833">
    <property type="entry name" value="HTH_18"/>
    <property type="match status" value="1"/>
</dbReference>
<keyword evidence="8" id="KW-0862">Zinc</keyword>
<evidence type="ECO:0000256" key="2">
    <source>
        <dbReference type="ARBA" id="ARBA00001947"/>
    </source>
</evidence>
<keyword evidence="9" id="KW-0805">Transcription regulation</keyword>
<dbReference type="GO" id="GO:0006307">
    <property type="term" value="P:DNA alkylation repair"/>
    <property type="evidence" value="ECO:0007669"/>
    <property type="project" value="TreeGrafter"/>
</dbReference>
<accession>A0A2N7TPM4</accession>
<dbReference type="Gene3D" id="3.30.310.20">
    <property type="entry name" value="DNA-3-methyladenine glycosylase AlkA, N-terminal domain"/>
    <property type="match status" value="1"/>
</dbReference>
<keyword evidence="16" id="KW-1185">Reference proteome</keyword>
<dbReference type="Gene3D" id="1.10.10.60">
    <property type="entry name" value="Homeodomain-like"/>
    <property type="match status" value="2"/>
</dbReference>
<dbReference type="SMART" id="SM00342">
    <property type="entry name" value="HTH_ARAC"/>
    <property type="match status" value="1"/>
</dbReference>
<dbReference type="PROSITE" id="PS01124">
    <property type="entry name" value="HTH_ARAC_FAMILY_2"/>
    <property type="match status" value="1"/>
</dbReference>
<dbReference type="GO" id="GO:0032993">
    <property type="term" value="C:protein-DNA complex"/>
    <property type="evidence" value="ECO:0007669"/>
    <property type="project" value="TreeGrafter"/>
</dbReference>
<evidence type="ECO:0000256" key="12">
    <source>
        <dbReference type="ARBA" id="ARBA00023163"/>
    </source>
</evidence>
<organism evidence="15 16">
    <name type="scientific">Halomonas heilongjiangensis</name>
    <dbReference type="NCBI Taxonomy" id="1387883"/>
    <lineage>
        <taxon>Bacteria</taxon>
        <taxon>Pseudomonadati</taxon>
        <taxon>Pseudomonadota</taxon>
        <taxon>Gammaproteobacteria</taxon>
        <taxon>Oceanospirillales</taxon>
        <taxon>Halomonadaceae</taxon>
        <taxon>Halomonas</taxon>
    </lineage>
</organism>
<dbReference type="CDD" id="cd00056">
    <property type="entry name" value="ENDO3c"/>
    <property type="match status" value="1"/>
</dbReference>
<dbReference type="Pfam" id="PF06029">
    <property type="entry name" value="AlkA_N"/>
    <property type="match status" value="1"/>
</dbReference>
<evidence type="ECO:0000256" key="6">
    <source>
        <dbReference type="ARBA" id="ARBA00022723"/>
    </source>
</evidence>
<dbReference type="Proteomes" id="UP000235346">
    <property type="component" value="Unassembled WGS sequence"/>
</dbReference>
<gene>
    <name evidence="15" type="ORF">C1H66_08645</name>
</gene>
<dbReference type="InterPro" id="IPR010316">
    <property type="entry name" value="AlkA_N"/>
</dbReference>
<dbReference type="SUPFAM" id="SSF48150">
    <property type="entry name" value="DNA-glycosylase"/>
    <property type="match status" value="1"/>
</dbReference>
<protein>
    <recommendedName>
        <fullName evidence="3">DNA-3-methyladenine glycosylase II</fullName>
        <ecNumber evidence="3">3.2.2.21</ecNumber>
    </recommendedName>
</protein>
<dbReference type="InterPro" id="IPR051912">
    <property type="entry name" value="Alkylbase_DNA_Glycosylase/TA"/>
</dbReference>
<dbReference type="InterPro" id="IPR009057">
    <property type="entry name" value="Homeodomain-like_sf"/>
</dbReference>
<dbReference type="SUPFAM" id="SSF46689">
    <property type="entry name" value="Homeodomain-like"/>
    <property type="match status" value="1"/>
</dbReference>
<evidence type="ECO:0000313" key="16">
    <source>
        <dbReference type="Proteomes" id="UP000235346"/>
    </source>
</evidence>
<keyword evidence="6" id="KW-0479">Metal-binding</keyword>
<evidence type="ECO:0000256" key="1">
    <source>
        <dbReference type="ARBA" id="ARBA00000086"/>
    </source>
</evidence>
<dbReference type="RefSeq" id="WP_102627483.1">
    <property type="nucleotide sequence ID" value="NZ_PDOH01000001.1"/>
</dbReference>
<evidence type="ECO:0000256" key="10">
    <source>
        <dbReference type="ARBA" id="ARBA00023125"/>
    </source>
</evidence>
<keyword evidence="10" id="KW-0238">DNA-binding</keyword>
<comment type="cofactor">
    <cofactor evidence="2">
        <name>Zn(2+)</name>
        <dbReference type="ChEBI" id="CHEBI:29105"/>
    </cofactor>
</comment>
<evidence type="ECO:0000313" key="15">
    <source>
        <dbReference type="EMBL" id="PMR70144.1"/>
    </source>
</evidence>
<evidence type="ECO:0000256" key="8">
    <source>
        <dbReference type="ARBA" id="ARBA00022833"/>
    </source>
</evidence>
<dbReference type="InterPro" id="IPR037046">
    <property type="entry name" value="AlkA_N_sf"/>
</dbReference>
<dbReference type="InterPro" id="IPR011257">
    <property type="entry name" value="DNA_glycosylase"/>
</dbReference>
<dbReference type="GO" id="GO:0003700">
    <property type="term" value="F:DNA-binding transcription factor activity"/>
    <property type="evidence" value="ECO:0007669"/>
    <property type="project" value="InterPro"/>
</dbReference>
<name>A0A2N7TPM4_9GAMM</name>
<dbReference type="OrthoDB" id="9811249at2"/>
<dbReference type="Pfam" id="PF02805">
    <property type="entry name" value="Ada_Zn_binding"/>
    <property type="match status" value="1"/>
</dbReference>
<dbReference type="GO" id="GO:0006285">
    <property type="term" value="P:base-excision repair, AP site formation"/>
    <property type="evidence" value="ECO:0007669"/>
    <property type="project" value="TreeGrafter"/>
</dbReference>
<dbReference type="SUPFAM" id="SSF55945">
    <property type="entry name" value="TATA-box binding protein-like"/>
    <property type="match status" value="1"/>
</dbReference>
<dbReference type="InterPro" id="IPR023170">
    <property type="entry name" value="HhH_base_excis_C"/>
</dbReference>
<reference evidence="15 16" key="1">
    <citation type="submission" date="2018-01" db="EMBL/GenBank/DDBJ databases">
        <title>Halomonas endophytica sp. nov., isolated from storage liquid in the stems of Populus euphratica.</title>
        <authorList>
            <person name="Chen C."/>
        </authorList>
    </citation>
    <scope>NUCLEOTIDE SEQUENCE [LARGE SCALE GENOMIC DNA]</scope>
    <source>
        <strain evidence="15 16">DSM 26881</strain>
    </source>
</reference>
<dbReference type="SMART" id="SM00478">
    <property type="entry name" value="ENDO3c"/>
    <property type="match status" value="1"/>
</dbReference>
<dbReference type="InterPro" id="IPR035451">
    <property type="entry name" value="Ada-like_dom_sf"/>
</dbReference>
<dbReference type="PANTHER" id="PTHR43003">
    <property type="entry name" value="DNA-3-METHYLADENINE GLYCOSYLASE"/>
    <property type="match status" value="1"/>
</dbReference>
<feature type="domain" description="HTH araC/xylS-type" evidence="14">
    <location>
        <begin position="87"/>
        <end position="185"/>
    </location>
</feature>
<dbReference type="EMBL" id="PNRE01000036">
    <property type="protein sequence ID" value="PMR70144.1"/>
    <property type="molecule type" value="Genomic_DNA"/>
</dbReference>
<dbReference type="EC" id="3.2.2.21" evidence="3"/>
<evidence type="ECO:0000256" key="7">
    <source>
        <dbReference type="ARBA" id="ARBA00022763"/>
    </source>
</evidence>
<dbReference type="PROSITE" id="PS00041">
    <property type="entry name" value="HTH_ARAC_FAMILY_1"/>
    <property type="match status" value="1"/>
</dbReference>
<dbReference type="Gene3D" id="1.10.340.30">
    <property type="entry name" value="Hypothetical protein, domain 2"/>
    <property type="match status" value="1"/>
</dbReference>
<dbReference type="GO" id="GO:0008270">
    <property type="term" value="F:zinc ion binding"/>
    <property type="evidence" value="ECO:0007669"/>
    <property type="project" value="InterPro"/>
</dbReference>
<keyword evidence="13" id="KW-0234">DNA repair</keyword>
<comment type="caution">
    <text evidence="15">The sequence shown here is derived from an EMBL/GenBank/DDBJ whole genome shotgun (WGS) entry which is preliminary data.</text>
</comment>
<dbReference type="InterPro" id="IPR018062">
    <property type="entry name" value="HTH_AraC-typ_CS"/>
</dbReference>
<dbReference type="GO" id="GO:0008168">
    <property type="term" value="F:methyltransferase activity"/>
    <property type="evidence" value="ECO:0007669"/>
    <property type="project" value="UniProtKB-KW"/>
</dbReference>
<comment type="catalytic activity">
    <reaction evidence="1">
        <text>Hydrolysis of alkylated DNA, releasing 3-methyladenine, 3-methylguanine, 7-methylguanine and 7-methyladenine.</text>
        <dbReference type="EC" id="3.2.2.21"/>
    </reaction>
</comment>
<evidence type="ECO:0000259" key="14">
    <source>
        <dbReference type="PROSITE" id="PS01124"/>
    </source>
</evidence>
<dbReference type="Gene3D" id="3.40.10.10">
    <property type="entry name" value="DNA Methylphosphotriester Repair Domain"/>
    <property type="match status" value="1"/>
</dbReference>
<dbReference type="GO" id="GO:0032131">
    <property type="term" value="F:alkylated DNA binding"/>
    <property type="evidence" value="ECO:0007669"/>
    <property type="project" value="TreeGrafter"/>
</dbReference>
<evidence type="ECO:0000256" key="4">
    <source>
        <dbReference type="ARBA" id="ARBA00022603"/>
    </source>
</evidence>
<dbReference type="GO" id="GO:0043916">
    <property type="term" value="F:DNA-7-methylguanine glycosylase activity"/>
    <property type="evidence" value="ECO:0007669"/>
    <property type="project" value="TreeGrafter"/>
</dbReference>
<dbReference type="AlphaFoldDB" id="A0A2N7TPM4"/>
<dbReference type="InterPro" id="IPR003265">
    <property type="entry name" value="HhH-GPD_domain"/>
</dbReference>
<keyword evidence="5" id="KW-0808">Transferase</keyword>
<keyword evidence="4" id="KW-0489">Methyltransferase</keyword>
<dbReference type="SUPFAM" id="SSF57884">
    <property type="entry name" value="Ada DNA repair protein, N-terminal domain (N-Ada 10)"/>
    <property type="match status" value="1"/>
</dbReference>
<dbReference type="InterPro" id="IPR004026">
    <property type="entry name" value="Ada_DNA_repair_Zn-bd"/>
</dbReference>
<evidence type="ECO:0000256" key="5">
    <source>
        <dbReference type="ARBA" id="ARBA00022679"/>
    </source>
</evidence>
<evidence type="ECO:0000256" key="3">
    <source>
        <dbReference type="ARBA" id="ARBA00012000"/>
    </source>
</evidence>
<keyword evidence="11" id="KW-0010">Activator</keyword>
<dbReference type="GO" id="GO:0032259">
    <property type="term" value="P:methylation"/>
    <property type="evidence" value="ECO:0007669"/>
    <property type="project" value="UniProtKB-KW"/>
</dbReference>
<keyword evidence="7" id="KW-0227">DNA damage</keyword>
<dbReference type="PANTHER" id="PTHR43003:SF13">
    <property type="entry name" value="DNA-3-METHYLADENINE GLYCOSYLASE 2"/>
    <property type="match status" value="1"/>
</dbReference>
<dbReference type="GO" id="GO:0008725">
    <property type="term" value="F:DNA-3-methyladenine glycosylase activity"/>
    <property type="evidence" value="ECO:0007669"/>
    <property type="project" value="TreeGrafter"/>
</dbReference>
<evidence type="ECO:0000256" key="11">
    <source>
        <dbReference type="ARBA" id="ARBA00023159"/>
    </source>
</evidence>
<dbReference type="GO" id="GO:0043565">
    <property type="term" value="F:sequence-specific DNA binding"/>
    <property type="evidence" value="ECO:0007669"/>
    <property type="project" value="InterPro"/>
</dbReference>
<sequence>MNLTPDTCYRALLARDPRYDGRFFTCVKSTRIYCRPVCPAPPPKLEHCAFVASAAAAQAAGFRPCLRCRPESAPDSAAWAGTSTTVARALRLIEEGALDGGSVEALADRLGLGARQLRRLFLRHVGAAPVVVAQTRRLLLAKQLLHQTDLPITEVALASGFGSVRRFNEIFRRLYGRAPGTLRGRRGADRAPTRPDISLLLPYRPPYDWQAMLGFLGVRAVRGLEVVDGNRYRRTIRLGAEIGEIAVTHVPGEAALRVSIRFPRLDALPGIIARVRRLFDLAADPEAIRRALSRDEALAPLVQARPGLRVPGGWDAFEVAVRGILGQQVTVGAATRLAERLVDRLGDRLPEDAGVPGLDRLFPLPERFTLETVAAIGMPGARAAALVQLASAYRAEPRLFDRRHDLAETIARLRDLPGIGDWTAHYIAMRALQENDAFLASDVALQRALVVDGRRPTARGLLARAEAWRPWRAYAVMHLWHADAATASRPSLRRAR</sequence>
<dbReference type="GO" id="GO:0005737">
    <property type="term" value="C:cytoplasm"/>
    <property type="evidence" value="ECO:0007669"/>
    <property type="project" value="TreeGrafter"/>
</dbReference>
<evidence type="ECO:0000256" key="13">
    <source>
        <dbReference type="ARBA" id="ARBA00023204"/>
    </source>
</evidence>